<organism evidence="1 2">
    <name type="scientific">Parelaphostrongylus tenuis</name>
    <name type="common">Meningeal worm</name>
    <dbReference type="NCBI Taxonomy" id="148309"/>
    <lineage>
        <taxon>Eukaryota</taxon>
        <taxon>Metazoa</taxon>
        <taxon>Ecdysozoa</taxon>
        <taxon>Nematoda</taxon>
        <taxon>Chromadorea</taxon>
        <taxon>Rhabditida</taxon>
        <taxon>Rhabditina</taxon>
        <taxon>Rhabditomorpha</taxon>
        <taxon>Strongyloidea</taxon>
        <taxon>Metastrongylidae</taxon>
        <taxon>Parelaphostrongylus</taxon>
    </lineage>
</organism>
<protein>
    <submittedName>
        <fullName evidence="1">Uncharacterized protein</fullName>
    </submittedName>
</protein>
<gene>
    <name evidence="1" type="ORF">KIN20_019726</name>
</gene>
<accession>A0AAD5N5S7</accession>
<sequence>MQRVTFMSGSDQQRMIRALYGQVYIKIHQSAHATNGFALHQSEGVSPVMMPLVSSCSSPQSFA</sequence>
<dbReference type="AlphaFoldDB" id="A0AAD5N5S7"/>
<dbReference type="EMBL" id="JAHQIW010003941">
    <property type="protein sequence ID" value="KAJ1360694.1"/>
    <property type="molecule type" value="Genomic_DNA"/>
</dbReference>
<comment type="caution">
    <text evidence="1">The sequence shown here is derived from an EMBL/GenBank/DDBJ whole genome shotgun (WGS) entry which is preliminary data.</text>
</comment>
<evidence type="ECO:0000313" key="1">
    <source>
        <dbReference type="EMBL" id="KAJ1360694.1"/>
    </source>
</evidence>
<proteinExistence type="predicted"/>
<keyword evidence="2" id="KW-1185">Reference proteome</keyword>
<evidence type="ECO:0000313" key="2">
    <source>
        <dbReference type="Proteomes" id="UP001196413"/>
    </source>
</evidence>
<reference evidence="1" key="1">
    <citation type="submission" date="2021-06" db="EMBL/GenBank/DDBJ databases">
        <title>Parelaphostrongylus tenuis whole genome reference sequence.</title>
        <authorList>
            <person name="Garwood T.J."/>
            <person name="Larsen P.A."/>
            <person name="Fountain-Jones N.M."/>
            <person name="Garbe J.R."/>
            <person name="Macchietto M.G."/>
            <person name="Kania S.A."/>
            <person name="Gerhold R.W."/>
            <person name="Richards J.E."/>
            <person name="Wolf T.M."/>
        </authorList>
    </citation>
    <scope>NUCLEOTIDE SEQUENCE</scope>
    <source>
        <strain evidence="1">MNPRO001-30</strain>
        <tissue evidence="1">Meninges</tissue>
    </source>
</reference>
<dbReference type="Proteomes" id="UP001196413">
    <property type="component" value="Unassembled WGS sequence"/>
</dbReference>
<name>A0AAD5N5S7_PARTN</name>